<keyword evidence="1" id="KW-1003">Cell membrane</keyword>
<dbReference type="SMART" id="SM01234">
    <property type="entry name" value="Haemolytic"/>
    <property type="match status" value="1"/>
</dbReference>
<dbReference type="PANTHER" id="PTHR33383">
    <property type="entry name" value="MEMBRANE PROTEIN INSERTION EFFICIENCY FACTOR-RELATED"/>
    <property type="match status" value="1"/>
</dbReference>
<protein>
    <recommendedName>
        <fullName evidence="1">Putative membrane protein insertion efficiency factor</fullName>
    </recommendedName>
</protein>
<dbReference type="EMBL" id="AP021888">
    <property type="protein sequence ID" value="BBP42572.1"/>
    <property type="molecule type" value="Genomic_DNA"/>
</dbReference>
<evidence type="ECO:0000313" key="3">
    <source>
        <dbReference type="Proteomes" id="UP000501466"/>
    </source>
</evidence>
<dbReference type="NCBIfam" id="TIGR00278">
    <property type="entry name" value="membrane protein insertion efficiency factor YidD"/>
    <property type="match status" value="1"/>
</dbReference>
<dbReference type="InterPro" id="IPR002696">
    <property type="entry name" value="Membr_insert_effic_factor_YidD"/>
</dbReference>
<reference evidence="3" key="1">
    <citation type="submission" date="2019-11" db="EMBL/GenBank/DDBJ databases">
        <title>Isolation and characterization of two novel species in the genus Thiomicrorhabdus.</title>
        <authorList>
            <person name="Mochizuki J."/>
            <person name="Kojima H."/>
            <person name="Fukui M."/>
        </authorList>
    </citation>
    <scope>NUCLEOTIDE SEQUENCE [LARGE SCALE GENOMIC DNA]</scope>
    <source>
        <strain evidence="3">AkT22</strain>
    </source>
</reference>
<dbReference type="RefSeq" id="WP_173290115.1">
    <property type="nucleotide sequence ID" value="NZ_AP021888.1"/>
</dbReference>
<proteinExistence type="inferred from homology"/>
<keyword evidence="3" id="KW-1185">Reference proteome</keyword>
<comment type="similarity">
    <text evidence="1">Belongs to the UPF0161 family.</text>
</comment>
<accession>A0A6F8PKE5</accession>
<dbReference type="PANTHER" id="PTHR33383:SF1">
    <property type="entry name" value="MEMBRANE PROTEIN INSERTION EFFICIENCY FACTOR-RELATED"/>
    <property type="match status" value="1"/>
</dbReference>
<comment type="subcellular location">
    <subcellularLocation>
        <location evidence="1">Cell membrane</location>
        <topology evidence="1">Peripheral membrane protein</topology>
        <orientation evidence="1">Cytoplasmic side</orientation>
    </subcellularLocation>
</comment>
<dbReference type="Proteomes" id="UP000501466">
    <property type="component" value="Chromosome"/>
</dbReference>
<comment type="function">
    <text evidence="1">Could be involved in insertion of integral membrane proteins into the membrane.</text>
</comment>
<evidence type="ECO:0000313" key="2">
    <source>
        <dbReference type="EMBL" id="BBP42572.1"/>
    </source>
</evidence>
<evidence type="ECO:0000256" key="1">
    <source>
        <dbReference type="HAMAP-Rule" id="MF_00386"/>
    </source>
</evidence>
<organism evidence="2 3">
    <name type="scientific">Thiosulfativibrio zosterae</name>
    <dbReference type="NCBI Taxonomy" id="2675053"/>
    <lineage>
        <taxon>Bacteria</taxon>
        <taxon>Pseudomonadati</taxon>
        <taxon>Pseudomonadota</taxon>
        <taxon>Gammaproteobacteria</taxon>
        <taxon>Thiotrichales</taxon>
        <taxon>Piscirickettsiaceae</taxon>
        <taxon>Thiosulfativibrio</taxon>
    </lineage>
</organism>
<dbReference type="Pfam" id="PF01809">
    <property type="entry name" value="YidD"/>
    <property type="match status" value="1"/>
</dbReference>
<dbReference type="HAMAP" id="MF_00386">
    <property type="entry name" value="UPF0161_YidD"/>
    <property type="match status" value="1"/>
</dbReference>
<dbReference type="KEGG" id="tzo:THMIRHAT_03180"/>
<dbReference type="GO" id="GO:0005886">
    <property type="term" value="C:plasma membrane"/>
    <property type="evidence" value="ECO:0007669"/>
    <property type="project" value="UniProtKB-SubCell"/>
</dbReference>
<sequence>MNPSKIPWSKLNPIKWVLITLIKFYQWVISPLLGPRCRFYPSCSHYTLEAIQSHGVLCGGWLGIKRILRCHPGNPGGVDMVPSCGCHKPNAETSTASENATKPKKDPE</sequence>
<gene>
    <name evidence="2" type="ORF">THMIRHAT_03180</name>
</gene>
<keyword evidence="1" id="KW-0472">Membrane</keyword>
<dbReference type="AlphaFoldDB" id="A0A6F8PKE5"/>
<name>A0A6F8PKE5_9GAMM</name>